<name>Q3SFH8_THIDA</name>
<dbReference type="AlphaFoldDB" id="Q3SFH8"/>
<proteinExistence type="predicted"/>
<reference evidence="1 2" key="1">
    <citation type="journal article" date="2006" name="J. Bacteriol.">
        <title>The genome sequence of the obligately chemolithoautotrophic, facultatively anaerobic bacterium Thiobacillus denitrificans.</title>
        <authorList>
            <person name="Beller H.R."/>
            <person name="Chain P.S."/>
            <person name="Letain T.E."/>
            <person name="Chakicherla A."/>
            <person name="Larimer F.W."/>
            <person name="Richardson P.M."/>
            <person name="Coleman M.A."/>
            <person name="Wood A.P."/>
            <person name="Kelly D.P."/>
        </authorList>
    </citation>
    <scope>NUCLEOTIDE SEQUENCE [LARGE SCALE GENOMIC DNA]</scope>
    <source>
        <strain evidence="1 2">ATCC 25259</strain>
    </source>
</reference>
<organism evidence="1 2">
    <name type="scientific">Thiobacillus denitrificans (strain ATCC 25259 / T1)</name>
    <dbReference type="NCBI Taxonomy" id="292415"/>
    <lineage>
        <taxon>Bacteria</taxon>
        <taxon>Pseudomonadati</taxon>
        <taxon>Pseudomonadota</taxon>
        <taxon>Betaproteobacteria</taxon>
        <taxon>Nitrosomonadales</taxon>
        <taxon>Thiobacillaceae</taxon>
        <taxon>Thiobacillus</taxon>
    </lineage>
</organism>
<dbReference type="RefSeq" id="WP_011313191.1">
    <property type="nucleotide sequence ID" value="NC_007404.1"/>
</dbReference>
<dbReference type="Proteomes" id="UP000008291">
    <property type="component" value="Chromosome"/>
</dbReference>
<dbReference type="eggNOG" id="COG1675">
    <property type="taxonomic scope" value="Bacteria"/>
</dbReference>
<accession>Q3SFH8</accession>
<sequence>MRHLQRKNLLRPGLFFSLDWKRNRQTLASSVVRVEADQLVMSYRHQNVAGEWQDRECPVRLDWTACNYGGQRTWMICPASGCGRRVGVLYLGNTGNFACRHCCELVYDTQRETDGQRAMRRVNNIRKVLGWRLALLNGGGEKPRGMQWRTFRKLKSQHDAHLRLALNKMGERLGMASRKLVGLQKRLDKG</sequence>
<evidence type="ECO:0000313" key="1">
    <source>
        <dbReference type="EMBL" id="AAZ98632.1"/>
    </source>
</evidence>
<gene>
    <name evidence="1" type="ordered locus">Tbd_2679</name>
</gene>
<dbReference type="OrthoDB" id="5951715at2"/>
<dbReference type="STRING" id="292415.Tbd_2679"/>
<dbReference type="HOGENOM" id="CLU_120867_0_0_4"/>
<dbReference type="EMBL" id="CP000116">
    <property type="protein sequence ID" value="AAZ98632.1"/>
    <property type="molecule type" value="Genomic_DNA"/>
</dbReference>
<dbReference type="KEGG" id="tbd:Tbd_2679"/>
<evidence type="ECO:0000313" key="2">
    <source>
        <dbReference type="Proteomes" id="UP000008291"/>
    </source>
</evidence>
<keyword evidence="2" id="KW-1185">Reference proteome</keyword>
<protein>
    <submittedName>
        <fullName evidence="1">Uncharacterized protein</fullName>
    </submittedName>
</protein>